<keyword evidence="2" id="KW-1003">Cell membrane</keyword>
<dbReference type="InterPro" id="IPR000276">
    <property type="entry name" value="GPCR_Rhodpsn"/>
</dbReference>
<dbReference type="Pfam" id="PF00001">
    <property type="entry name" value="7tm_1"/>
    <property type="match status" value="1"/>
</dbReference>
<dbReference type="PRINTS" id="PR00237">
    <property type="entry name" value="GPCRRHODOPSN"/>
</dbReference>
<dbReference type="InParanoid" id="A0A7M7T1W2"/>
<dbReference type="EnsemblMetazoa" id="XM_030991946">
    <property type="protein sequence ID" value="XP_030847806"/>
    <property type="gene ID" value="LOC115926735"/>
</dbReference>
<comment type="subcellular location">
    <subcellularLocation>
        <location evidence="1">Cell membrane</location>
        <topology evidence="1">Multi-pass membrane protein</topology>
    </subcellularLocation>
</comment>
<dbReference type="PROSITE" id="PS50262">
    <property type="entry name" value="G_PROTEIN_RECEP_F1_2"/>
    <property type="match status" value="1"/>
</dbReference>
<keyword evidence="4 9" id="KW-1133">Transmembrane helix</keyword>
<dbReference type="InterPro" id="IPR017452">
    <property type="entry name" value="GPCR_Rhodpsn_7TM"/>
</dbReference>
<dbReference type="FunFam" id="1.20.1070.10:FF:000925">
    <property type="entry name" value="Uncharacterized protein"/>
    <property type="match status" value="1"/>
</dbReference>
<feature type="transmembrane region" description="Helical" evidence="9">
    <location>
        <begin position="106"/>
        <end position="127"/>
    </location>
</feature>
<dbReference type="SUPFAM" id="SSF81321">
    <property type="entry name" value="Family A G protein-coupled receptor-like"/>
    <property type="match status" value="1"/>
</dbReference>
<dbReference type="OMA" id="NNTCAML"/>
<dbReference type="FunCoup" id="A0A7M7T1W2">
    <property type="interactions" value="899"/>
</dbReference>
<evidence type="ECO:0000259" key="10">
    <source>
        <dbReference type="PROSITE" id="PS50262"/>
    </source>
</evidence>
<keyword evidence="3 9" id="KW-0812">Transmembrane</keyword>
<evidence type="ECO:0000256" key="1">
    <source>
        <dbReference type="ARBA" id="ARBA00004651"/>
    </source>
</evidence>
<evidence type="ECO:0000256" key="3">
    <source>
        <dbReference type="ARBA" id="ARBA00022692"/>
    </source>
</evidence>
<evidence type="ECO:0000256" key="6">
    <source>
        <dbReference type="ARBA" id="ARBA00023136"/>
    </source>
</evidence>
<sequence>MDSVSTTVSSTCGANLSVSDCQIIARFDTVLSPILLGLIVVGVLANSIMLYVIIAHRDMHTFPNLFVANLCMTHFLYLAVLAITDVVYYLKLAMMIQTESLISSSAYLYISLVITNNTCAMLTALSIERYIKIIVDPKKSAKFQRTRVAVISCIAVWTVSLIICAPVFYGNYSDAASAYSDPQYRVAVIISFVFSYIAPLVIITVIYFLIRRKLRKRGSSIKIKNRDASSSKDSTTASKAEDDHDHELKILKTVCFIVIIFTFNFGCLYITSIVLMILPLDKLTEEIVVQVSETIAIMTASIHPIVYGMTHPSFNPHVRRLILCREECCLRCRRCECDCSRCCRGGRPTSLRSVMRKQSTLDGTVNANDEFVLVERFEAEQSSQRQENI</sequence>
<dbReference type="GeneID" id="115926735"/>
<dbReference type="GO" id="GO:0042923">
    <property type="term" value="F:neuropeptide binding"/>
    <property type="evidence" value="ECO:0000318"/>
    <property type="project" value="GO_Central"/>
</dbReference>
<protein>
    <recommendedName>
        <fullName evidence="10">G-protein coupled receptors family 1 profile domain-containing protein</fullName>
    </recommendedName>
</protein>
<reference evidence="11" key="2">
    <citation type="submission" date="2021-01" db="UniProtKB">
        <authorList>
            <consortium name="EnsemblMetazoa"/>
        </authorList>
    </citation>
    <scope>IDENTIFICATION</scope>
</reference>
<evidence type="ECO:0000313" key="12">
    <source>
        <dbReference type="Proteomes" id="UP000007110"/>
    </source>
</evidence>
<evidence type="ECO:0000256" key="4">
    <source>
        <dbReference type="ARBA" id="ARBA00022989"/>
    </source>
</evidence>
<name>A0A7M7T1W2_STRPU</name>
<proteinExistence type="predicted"/>
<evidence type="ECO:0000256" key="7">
    <source>
        <dbReference type="ARBA" id="ARBA00023170"/>
    </source>
</evidence>
<dbReference type="AlphaFoldDB" id="A0A7M7T1W2"/>
<dbReference type="GO" id="GO:0005886">
    <property type="term" value="C:plasma membrane"/>
    <property type="evidence" value="ECO:0000318"/>
    <property type="project" value="GO_Central"/>
</dbReference>
<keyword evidence="12" id="KW-1185">Reference proteome</keyword>
<keyword evidence="6 9" id="KW-0472">Membrane</keyword>
<dbReference type="Proteomes" id="UP000007110">
    <property type="component" value="Unassembled WGS sequence"/>
</dbReference>
<evidence type="ECO:0000256" key="2">
    <source>
        <dbReference type="ARBA" id="ARBA00022475"/>
    </source>
</evidence>
<dbReference type="CDD" id="cd00637">
    <property type="entry name" value="7tm_classA_rhodopsin-like"/>
    <property type="match status" value="1"/>
</dbReference>
<dbReference type="GO" id="GO:0043005">
    <property type="term" value="C:neuron projection"/>
    <property type="evidence" value="ECO:0000318"/>
    <property type="project" value="GO_Central"/>
</dbReference>
<feature type="transmembrane region" description="Helical" evidence="9">
    <location>
        <begin position="254"/>
        <end position="278"/>
    </location>
</feature>
<keyword evidence="8" id="KW-0807">Transducer</keyword>
<feature type="transmembrane region" description="Helical" evidence="9">
    <location>
        <begin position="148"/>
        <end position="169"/>
    </location>
</feature>
<dbReference type="Gene3D" id="1.20.1070.10">
    <property type="entry name" value="Rhodopsin 7-helix transmembrane proteins"/>
    <property type="match status" value="1"/>
</dbReference>
<dbReference type="PANTHER" id="PTHR24229:SF40">
    <property type="entry name" value="ALLATOSTATIN C RECEPTOR 1-RELATED"/>
    <property type="match status" value="1"/>
</dbReference>
<dbReference type="OrthoDB" id="9944627at2759"/>
<dbReference type="SMART" id="SM01381">
    <property type="entry name" value="7TM_GPCR_Srsx"/>
    <property type="match status" value="1"/>
</dbReference>
<evidence type="ECO:0000256" key="9">
    <source>
        <dbReference type="SAM" id="Phobius"/>
    </source>
</evidence>
<feature type="domain" description="G-protein coupled receptors family 1 profile" evidence="10">
    <location>
        <begin position="45"/>
        <end position="307"/>
    </location>
</feature>
<evidence type="ECO:0000256" key="8">
    <source>
        <dbReference type="ARBA" id="ARBA00023224"/>
    </source>
</evidence>
<evidence type="ECO:0000256" key="5">
    <source>
        <dbReference type="ARBA" id="ARBA00023040"/>
    </source>
</evidence>
<dbReference type="GO" id="GO:0007218">
    <property type="term" value="P:neuropeptide signaling pathway"/>
    <property type="evidence" value="ECO:0000318"/>
    <property type="project" value="GO_Central"/>
</dbReference>
<dbReference type="KEGG" id="spu:115926735"/>
<feature type="transmembrane region" description="Helical" evidence="9">
    <location>
        <begin position="189"/>
        <end position="210"/>
    </location>
</feature>
<reference evidence="12" key="1">
    <citation type="submission" date="2015-02" db="EMBL/GenBank/DDBJ databases">
        <title>Genome sequencing for Strongylocentrotus purpuratus.</title>
        <authorList>
            <person name="Murali S."/>
            <person name="Liu Y."/>
            <person name="Vee V."/>
            <person name="English A."/>
            <person name="Wang M."/>
            <person name="Skinner E."/>
            <person name="Han Y."/>
            <person name="Muzny D.M."/>
            <person name="Worley K.C."/>
            <person name="Gibbs R.A."/>
        </authorList>
    </citation>
    <scope>NUCLEOTIDE SEQUENCE</scope>
</reference>
<dbReference type="GO" id="GO:0004930">
    <property type="term" value="F:G protein-coupled receptor activity"/>
    <property type="evidence" value="ECO:0000318"/>
    <property type="project" value="GO_Central"/>
</dbReference>
<feature type="transmembrane region" description="Helical" evidence="9">
    <location>
        <begin position="66"/>
        <end position="90"/>
    </location>
</feature>
<keyword evidence="5" id="KW-0297">G-protein coupled receptor</keyword>
<organism evidence="11 12">
    <name type="scientific">Strongylocentrotus purpuratus</name>
    <name type="common">Purple sea urchin</name>
    <dbReference type="NCBI Taxonomy" id="7668"/>
    <lineage>
        <taxon>Eukaryota</taxon>
        <taxon>Metazoa</taxon>
        <taxon>Echinodermata</taxon>
        <taxon>Eleutherozoa</taxon>
        <taxon>Echinozoa</taxon>
        <taxon>Echinoidea</taxon>
        <taxon>Euechinoidea</taxon>
        <taxon>Echinacea</taxon>
        <taxon>Camarodonta</taxon>
        <taxon>Echinidea</taxon>
        <taxon>Strongylocentrotidae</taxon>
        <taxon>Strongylocentrotus</taxon>
    </lineage>
</organism>
<keyword evidence="7" id="KW-0675">Receptor</keyword>
<accession>A0A7M7T1W2</accession>
<evidence type="ECO:0000313" key="11">
    <source>
        <dbReference type="EnsemblMetazoa" id="XP_030847806"/>
    </source>
</evidence>
<dbReference type="PANTHER" id="PTHR24229">
    <property type="entry name" value="NEUROPEPTIDES RECEPTOR"/>
    <property type="match status" value="1"/>
</dbReference>
<dbReference type="RefSeq" id="XP_030847806.1">
    <property type="nucleotide sequence ID" value="XM_030991946.1"/>
</dbReference>
<feature type="transmembrane region" description="Helical" evidence="9">
    <location>
        <begin position="34"/>
        <end position="54"/>
    </location>
</feature>